<keyword evidence="7" id="KW-1185">Reference proteome</keyword>
<dbReference type="InterPro" id="IPR001279">
    <property type="entry name" value="Metallo-B-lactamas"/>
</dbReference>
<dbReference type="AlphaFoldDB" id="A0A0B8ZPN8"/>
<dbReference type="Pfam" id="PF00753">
    <property type="entry name" value="Lactamase_B"/>
    <property type="match status" value="1"/>
</dbReference>
<name>A0A0B8ZPN8_9SPHN</name>
<keyword evidence="2" id="KW-0479">Metal-binding</keyword>
<keyword evidence="4" id="KW-0862">Zinc</keyword>
<gene>
    <name evidence="6" type="ORF">NJ75_03000</name>
</gene>
<dbReference type="InterPro" id="IPR001018">
    <property type="entry name" value="Beta-lactamase_class-B_CS"/>
</dbReference>
<protein>
    <submittedName>
        <fullName evidence="6">Putative metallo-beta-lactamase</fullName>
    </submittedName>
</protein>
<evidence type="ECO:0000259" key="5">
    <source>
        <dbReference type="SMART" id="SM00849"/>
    </source>
</evidence>
<comment type="caution">
    <text evidence="6">The sequence shown here is derived from an EMBL/GenBank/DDBJ whole genome shotgun (WGS) entry which is preliminary data.</text>
</comment>
<dbReference type="GO" id="GO:0008270">
    <property type="term" value="F:zinc ion binding"/>
    <property type="evidence" value="ECO:0007669"/>
    <property type="project" value="InterPro"/>
</dbReference>
<dbReference type="PANTHER" id="PTHR46233">
    <property type="entry name" value="HYDROXYACYLGLUTATHIONE HYDROLASE GLOC"/>
    <property type="match status" value="1"/>
</dbReference>
<dbReference type="RefSeq" id="WP_156135812.1">
    <property type="nucleotide sequence ID" value="NZ_JRVC01000014.1"/>
</dbReference>
<dbReference type="SMART" id="SM00849">
    <property type="entry name" value="Lactamase_B"/>
    <property type="match status" value="1"/>
</dbReference>
<evidence type="ECO:0000313" key="6">
    <source>
        <dbReference type="EMBL" id="KHS45073.1"/>
    </source>
</evidence>
<dbReference type="SUPFAM" id="SSF56281">
    <property type="entry name" value="Metallo-hydrolase/oxidoreductase"/>
    <property type="match status" value="1"/>
</dbReference>
<keyword evidence="3" id="KW-0378">Hydrolase</keyword>
<accession>A0A0B8ZPN8</accession>
<dbReference type="CDD" id="cd16280">
    <property type="entry name" value="metallo-hydrolase-like_MBL-fold"/>
    <property type="match status" value="1"/>
</dbReference>
<feature type="domain" description="Metallo-beta-lactamase" evidence="5">
    <location>
        <begin position="35"/>
        <end position="218"/>
    </location>
</feature>
<dbReference type="GO" id="GO:0017001">
    <property type="term" value="P:antibiotic catabolic process"/>
    <property type="evidence" value="ECO:0007669"/>
    <property type="project" value="InterPro"/>
</dbReference>
<proteinExistence type="predicted"/>
<evidence type="ECO:0000256" key="3">
    <source>
        <dbReference type="ARBA" id="ARBA00022801"/>
    </source>
</evidence>
<comment type="cofactor">
    <cofactor evidence="1">
        <name>Zn(2+)</name>
        <dbReference type="ChEBI" id="CHEBI:29105"/>
    </cofactor>
</comment>
<dbReference type="PATRIC" id="fig|48936.3.peg.3013"/>
<dbReference type="STRING" id="48936.NJ75_03000"/>
<dbReference type="InterPro" id="IPR051453">
    <property type="entry name" value="MBL_Glyoxalase_II"/>
</dbReference>
<dbReference type="InterPro" id="IPR036866">
    <property type="entry name" value="RibonucZ/Hydroxyglut_hydro"/>
</dbReference>
<dbReference type="EMBL" id="JRVC01000014">
    <property type="protein sequence ID" value="KHS45073.1"/>
    <property type="molecule type" value="Genomic_DNA"/>
</dbReference>
<evidence type="ECO:0000313" key="7">
    <source>
        <dbReference type="Proteomes" id="UP000031338"/>
    </source>
</evidence>
<dbReference type="Proteomes" id="UP000031338">
    <property type="component" value="Unassembled WGS sequence"/>
</dbReference>
<dbReference type="PANTHER" id="PTHR46233:SF3">
    <property type="entry name" value="HYDROXYACYLGLUTATHIONE HYDROLASE GLOC"/>
    <property type="match status" value="1"/>
</dbReference>
<dbReference type="Gene3D" id="3.60.15.10">
    <property type="entry name" value="Ribonuclease Z/Hydroxyacylglutathione hydrolase-like"/>
    <property type="match status" value="1"/>
</dbReference>
<organism evidence="6 7">
    <name type="scientific">Novosphingobium subterraneum</name>
    <dbReference type="NCBI Taxonomy" id="48936"/>
    <lineage>
        <taxon>Bacteria</taxon>
        <taxon>Pseudomonadati</taxon>
        <taxon>Pseudomonadota</taxon>
        <taxon>Alphaproteobacteria</taxon>
        <taxon>Sphingomonadales</taxon>
        <taxon>Sphingomonadaceae</taxon>
        <taxon>Novosphingobium</taxon>
    </lineage>
</organism>
<dbReference type="GO" id="GO:0008800">
    <property type="term" value="F:beta-lactamase activity"/>
    <property type="evidence" value="ECO:0007669"/>
    <property type="project" value="InterPro"/>
</dbReference>
<evidence type="ECO:0000256" key="1">
    <source>
        <dbReference type="ARBA" id="ARBA00001947"/>
    </source>
</evidence>
<sequence length="272" mass="29579">MTSPLDRKTVSAIQHDGLVPEARVFDQLYSIGQNAVSAWALDTSDGITLIDALNSEAEAREIMLPNMVRLGLDPKRIRYLIVTHGHGDHWGGAKFFQDTYGAKVVLSQADWDMIERPDRGGGHFADLLPPRRDIVARDGDKITLGQTTVKLYVTPGHTPGTLSMIFPVTDKGKKHVVGLMGGTGGGSSSETIKTQIASLIRWSGLGKTAGVDALISNHPAHISAIEKIQLLRNDLATDPNPFVYGIDRAQRFARVMEKCSRVQLARMGESGE</sequence>
<evidence type="ECO:0000256" key="2">
    <source>
        <dbReference type="ARBA" id="ARBA00022723"/>
    </source>
</evidence>
<evidence type="ECO:0000256" key="4">
    <source>
        <dbReference type="ARBA" id="ARBA00022833"/>
    </source>
</evidence>
<dbReference type="PROSITE" id="PS00743">
    <property type="entry name" value="BETA_LACTAMASE_B_1"/>
    <property type="match status" value="1"/>
</dbReference>
<reference evidence="6 7" key="1">
    <citation type="submission" date="2014-10" db="EMBL/GenBank/DDBJ databases">
        <title>Draft genome sequence of Novosphingobium subterraneum DSM 12447.</title>
        <authorList>
            <person name="Gan H.M."/>
            <person name="Gan H.Y."/>
            <person name="Savka M.A."/>
        </authorList>
    </citation>
    <scope>NUCLEOTIDE SEQUENCE [LARGE SCALE GENOMIC DNA]</scope>
    <source>
        <strain evidence="6 7">DSM 12447</strain>
    </source>
</reference>